<dbReference type="Proteomes" id="UP000679220">
    <property type="component" value="Unassembled WGS sequence"/>
</dbReference>
<keyword evidence="1" id="KW-0175">Coiled coil</keyword>
<dbReference type="AlphaFoldDB" id="A0A941IXU6"/>
<reference evidence="3" key="2">
    <citation type="submission" date="2021-04" db="EMBL/GenBank/DDBJ databases">
        <authorList>
            <person name="Zhang T."/>
            <person name="Zhang Y."/>
            <person name="Lu D."/>
            <person name="Zuo D."/>
            <person name="Du Z."/>
        </authorList>
    </citation>
    <scope>NUCLEOTIDE SEQUENCE</scope>
    <source>
        <strain evidence="3">JR1</strain>
    </source>
</reference>
<sequence>MRKRKDNFTVSPDTGLDNSTNNLTDKSVENAQILIEGTISVDDILEIIKKCEHQLEQLHSATSTINAQNQHKIEEINELKAQILDIDVKRMGKLRFMLQQTDTNLYNQFLNGEYLSAKKQNDKFAKTKLLSEDVLSFPSNANIRALIAEYRSKLNNQIIVYDGQVNTIKQAIENMELSIKRNNDKLKEIQQQIAFYQTRILRLERVLVS</sequence>
<accession>A0A941IXU6</accession>
<gene>
    <name evidence="3" type="ORF">KDU71_06100</name>
</gene>
<feature type="coiled-coil region" evidence="1">
    <location>
        <begin position="172"/>
        <end position="206"/>
    </location>
</feature>
<name>A0A941IXU6_9BACT</name>
<reference evidence="3" key="1">
    <citation type="journal article" date="2018" name="Int. J. Syst. Evol. Microbiol.">
        <title>Carboxylicivirga sediminis sp. nov., isolated from coastal sediment.</title>
        <authorList>
            <person name="Wang F.Q."/>
            <person name="Ren L.H."/>
            <person name="Zou R.J."/>
            <person name="Sun Y.Z."/>
            <person name="Liu X.J."/>
            <person name="Jiang F."/>
            <person name="Liu L.J."/>
        </authorList>
    </citation>
    <scope>NUCLEOTIDE SEQUENCE</scope>
    <source>
        <strain evidence="3">JR1</strain>
    </source>
</reference>
<evidence type="ECO:0000313" key="4">
    <source>
        <dbReference type="Proteomes" id="UP000679220"/>
    </source>
</evidence>
<proteinExistence type="predicted"/>
<dbReference type="EMBL" id="JAGTAR010000007">
    <property type="protein sequence ID" value="MBR8535122.1"/>
    <property type="molecule type" value="Genomic_DNA"/>
</dbReference>
<feature type="compositionally biased region" description="Polar residues" evidence="2">
    <location>
        <begin position="8"/>
        <end position="23"/>
    </location>
</feature>
<protein>
    <submittedName>
        <fullName evidence="3">Uncharacterized protein</fullName>
    </submittedName>
</protein>
<evidence type="ECO:0000256" key="2">
    <source>
        <dbReference type="SAM" id="MobiDB-lite"/>
    </source>
</evidence>
<comment type="caution">
    <text evidence="3">The sequence shown here is derived from an EMBL/GenBank/DDBJ whole genome shotgun (WGS) entry which is preliminary data.</text>
</comment>
<evidence type="ECO:0000256" key="1">
    <source>
        <dbReference type="SAM" id="Coils"/>
    </source>
</evidence>
<keyword evidence="4" id="KW-1185">Reference proteome</keyword>
<evidence type="ECO:0000313" key="3">
    <source>
        <dbReference type="EMBL" id="MBR8535122.1"/>
    </source>
</evidence>
<organism evidence="3 4">
    <name type="scientific">Carboxylicivirga sediminis</name>
    <dbReference type="NCBI Taxonomy" id="2006564"/>
    <lineage>
        <taxon>Bacteria</taxon>
        <taxon>Pseudomonadati</taxon>
        <taxon>Bacteroidota</taxon>
        <taxon>Bacteroidia</taxon>
        <taxon>Marinilabiliales</taxon>
        <taxon>Marinilabiliaceae</taxon>
        <taxon>Carboxylicivirga</taxon>
    </lineage>
</organism>
<dbReference type="RefSeq" id="WP_212189029.1">
    <property type="nucleotide sequence ID" value="NZ_JAGTAR010000007.1"/>
</dbReference>
<feature type="region of interest" description="Disordered" evidence="2">
    <location>
        <begin position="1"/>
        <end position="23"/>
    </location>
</feature>